<sequence length="229" mass="23830">MTAPTPNNMPTQVPAAAAAAAPATAEPAAAATSPAAAPATPAPPWGDDANFDPAKAWNLIQNLRSENKQLTTKVSEAKPILDAHAQSVRDEQGELETARQDLATQATRSETWRNQAVQAKVEALAAASKFVDPADAVTMIGDLTQYVTDDDGIDADKLAARIEQLVKDKPYLVATEPKRGFTPNRAQGQAGNGPLTAAQVAAVAESQGDSKTALRAKTEQLVTLRAAGA</sequence>
<feature type="signal peptide" evidence="2">
    <location>
        <begin position="1"/>
        <end position="25"/>
    </location>
</feature>
<dbReference type="AlphaFoldDB" id="A0A8H2JIA9"/>
<evidence type="ECO:0000313" key="4">
    <source>
        <dbReference type="EMBL" id="TLH55616.1"/>
    </source>
</evidence>
<evidence type="ECO:0000313" key="5">
    <source>
        <dbReference type="Proteomes" id="UP000309231"/>
    </source>
</evidence>
<reference evidence="3 5" key="2">
    <citation type="journal article" date="2019" name="BMC Evol. Biol.">
        <title>Comparative genomics of Mycobacterium mucogenicum and Mycobacterium neoaurum clade members emphasizing tRNA and non-coding RNA.</title>
        <authorList>
            <person name="Behra P.R.K."/>
            <person name="Pettersson B.M.F."/>
            <person name="Das S."/>
            <person name="Dasgupta S."/>
            <person name="Kirsebom L.A."/>
        </authorList>
    </citation>
    <scope>NUCLEOTIDE SEQUENCE [LARGE SCALE GENOMIC DNA]</scope>
    <source>
        <strain evidence="3 5">DSM 44124</strain>
    </source>
</reference>
<evidence type="ECO:0000313" key="3">
    <source>
        <dbReference type="EMBL" id="QPG69093.1"/>
    </source>
</evidence>
<proteinExistence type="predicted"/>
<reference evidence="4" key="1">
    <citation type="submission" date="2018-01" db="EMBL/GenBank/DDBJ databases">
        <title>Comparative genomics of Mycobacterium mucogenicum and Mycobacterium neoaurum clade members emphasizing tRNA and non-coding RNA.</title>
        <authorList>
            <person name="Behra P.R.K."/>
            <person name="Pettersson B.M.F."/>
            <person name="Das S."/>
            <person name="Dasgupta S."/>
            <person name="Kirsebom L.A."/>
        </authorList>
    </citation>
    <scope>NUCLEOTIDE SEQUENCE</scope>
    <source>
        <strain evidence="4">DSM 44124</strain>
    </source>
</reference>
<reference evidence="3 5" key="3">
    <citation type="journal article" date="2019" name="Sci. Rep.">
        <title>Insight into the biology of Mycobacterium mucogenicum and Mycobacterium neoaurum clade members.</title>
        <authorList>
            <person name="Behra P.R.K."/>
            <person name="Pettersson B.M.F."/>
            <person name="Ramesh M."/>
            <person name="Dasgupta S."/>
            <person name="Kirsebom L.A."/>
        </authorList>
    </citation>
    <scope>NUCLEOTIDE SEQUENCE [LARGE SCALE GENOMIC DNA]</scope>
    <source>
        <strain evidence="3 5">DSM 44124</strain>
    </source>
</reference>
<keyword evidence="2" id="KW-0732">Signal</keyword>
<dbReference type="GeneID" id="76728712"/>
<feature type="compositionally biased region" description="Polar residues" evidence="1">
    <location>
        <begin position="1"/>
        <end position="11"/>
    </location>
</feature>
<dbReference type="KEGG" id="mmuc:C1S78_027520"/>
<organism evidence="4">
    <name type="scientific">Mycolicibacterium mucogenicum DSM 44124</name>
    <dbReference type="NCBI Taxonomy" id="1226753"/>
    <lineage>
        <taxon>Bacteria</taxon>
        <taxon>Bacillati</taxon>
        <taxon>Actinomycetota</taxon>
        <taxon>Actinomycetes</taxon>
        <taxon>Mycobacteriales</taxon>
        <taxon>Mycobacteriaceae</taxon>
        <taxon>Mycolicibacterium</taxon>
    </lineage>
</organism>
<feature type="chain" id="PRO_5044690284" description="Scaffolding protein" evidence="2">
    <location>
        <begin position="26"/>
        <end position="229"/>
    </location>
</feature>
<dbReference type="RefSeq" id="WP_053855124.1">
    <property type="nucleotide sequence ID" value="NZ_ANBS01000055.1"/>
</dbReference>
<feature type="compositionally biased region" description="Low complexity" evidence="1">
    <location>
        <begin position="14"/>
        <end position="39"/>
    </location>
</feature>
<gene>
    <name evidence="3" type="ORF">C1S78_027520</name>
    <name evidence="4" type="ORF">C1S78_27470</name>
</gene>
<name>A0A8H2JIA9_MYCMU</name>
<feature type="region of interest" description="Disordered" evidence="1">
    <location>
        <begin position="1"/>
        <end position="53"/>
    </location>
</feature>
<accession>A0A8H2JIA9</accession>
<evidence type="ECO:0008006" key="6">
    <source>
        <dbReference type="Google" id="ProtNLM"/>
    </source>
</evidence>
<protein>
    <recommendedName>
        <fullName evidence="6">Scaffolding protein</fullName>
    </recommendedName>
</protein>
<dbReference type="Proteomes" id="UP000309231">
    <property type="component" value="Chromosome"/>
</dbReference>
<evidence type="ECO:0000256" key="1">
    <source>
        <dbReference type="SAM" id="MobiDB-lite"/>
    </source>
</evidence>
<evidence type="ECO:0000256" key="2">
    <source>
        <dbReference type="SAM" id="SignalP"/>
    </source>
</evidence>
<dbReference type="EMBL" id="CP062008">
    <property type="protein sequence ID" value="QPG69093.1"/>
    <property type="molecule type" value="Genomic_DNA"/>
</dbReference>
<keyword evidence="5" id="KW-1185">Reference proteome</keyword>
<dbReference type="EMBL" id="POTL01000001">
    <property type="protein sequence ID" value="TLH55616.1"/>
    <property type="molecule type" value="Genomic_DNA"/>
</dbReference>